<dbReference type="InterPro" id="IPR013783">
    <property type="entry name" value="Ig-like_fold"/>
</dbReference>
<feature type="region of interest" description="Disordered" evidence="5">
    <location>
        <begin position="691"/>
        <end position="744"/>
    </location>
</feature>
<keyword evidence="6" id="KW-1133">Transmembrane helix</keyword>
<feature type="compositionally biased region" description="Polar residues" evidence="5">
    <location>
        <begin position="30"/>
        <end position="42"/>
    </location>
</feature>
<dbReference type="PROSITE" id="PS50847">
    <property type="entry name" value="GRAM_POS_ANCHORING"/>
    <property type="match status" value="1"/>
</dbReference>
<feature type="region of interest" description="Disordered" evidence="5">
    <location>
        <begin position="30"/>
        <end position="76"/>
    </location>
</feature>
<gene>
    <name evidence="9" type="ORF">JW886_09735</name>
</gene>
<feature type="compositionally biased region" description="Polar residues" evidence="5">
    <location>
        <begin position="50"/>
        <end position="75"/>
    </location>
</feature>
<dbReference type="InterPro" id="IPR019931">
    <property type="entry name" value="LPXTG_anchor"/>
</dbReference>
<dbReference type="NCBIfam" id="TIGR01167">
    <property type="entry name" value="LPXTG_anchor"/>
    <property type="match status" value="1"/>
</dbReference>
<evidence type="ECO:0000256" key="7">
    <source>
        <dbReference type="SAM" id="SignalP"/>
    </source>
</evidence>
<name>A0AA45QRE8_9LACT</name>
<evidence type="ECO:0000256" key="6">
    <source>
        <dbReference type="SAM" id="Phobius"/>
    </source>
</evidence>
<dbReference type="SUPFAM" id="SSF52047">
    <property type="entry name" value="RNI-like"/>
    <property type="match status" value="1"/>
</dbReference>
<dbReference type="RefSeq" id="WP_205871994.1">
    <property type="nucleotide sequence ID" value="NZ_CP070872.1"/>
</dbReference>
<dbReference type="EMBL" id="CP070872">
    <property type="protein sequence ID" value="QSE76710.1"/>
    <property type="molecule type" value="Genomic_DNA"/>
</dbReference>
<evidence type="ECO:0000256" key="2">
    <source>
        <dbReference type="ARBA" id="ARBA00022525"/>
    </source>
</evidence>
<keyword evidence="3 7" id="KW-0732">Signal</keyword>
<evidence type="ECO:0000313" key="9">
    <source>
        <dbReference type="EMBL" id="QSE76710.1"/>
    </source>
</evidence>
<dbReference type="AlphaFoldDB" id="A0AA45QRE8"/>
<evidence type="ECO:0000256" key="5">
    <source>
        <dbReference type="SAM" id="MobiDB-lite"/>
    </source>
</evidence>
<evidence type="ECO:0000256" key="4">
    <source>
        <dbReference type="ARBA" id="ARBA00023088"/>
    </source>
</evidence>
<dbReference type="InterPro" id="IPR032675">
    <property type="entry name" value="LRR_dom_sf"/>
</dbReference>
<keyword evidence="4" id="KW-0572">Peptidoglycan-anchor</keyword>
<evidence type="ECO:0000256" key="1">
    <source>
        <dbReference type="ARBA" id="ARBA00022512"/>
    </source>
</evidence>
<sequence length="779" mass="84132">MRKDIHVMSIAILLSTYLAAPINGLAQTQDMSAPTNTKLTTSSDKEETDIPQNSQALAVTSPTDSNASSTKSADQSIVPDSVLRELINSTLNQSTDYEPTEADLLTIKQLNFHTVAGEAINDWTGLEKLTNLETITDSGNNSISSESNFTELISKINQLPNLTSLRLSNTSFNLSVLSGITTTSLTNIIVPFPLSSFYTSDFRFLEQVLKNPNLSSINFYYNTQSHPSTSLAYTNNVGSESLTGPILPDGYSLQITNLPQDWEFNTSKFIFNGTLENTTTIDGRVSISGPSSEKIMFGSLNLPYNTFDSSFKFVPQSQVLVNVHDSEIYTGDTWNPKDNFDSATSSQGQVLDYDEFISAGGTVDDSQLNTSLPGTYPVTYTLDGVSSAANITVKENKTAVIVHDSTVYVGDNWTAQDNFDSALDKDGNPVDFSQVTVDDSQADTSKAGTFDVTYTYDGVTSTATVTVKDKQTAVNVHNSTIYVGDNWSAQDNFDSALDKDGNPVDFSQVTVDDSQADTSKAGTFDVTYTYDGVTSTATVTVKDKQTAVNVHNSTIYVGDDWTAQDNFDSALDKDGNPVDFSQVTVDDSQADTSKAGTFDVTYTYDGVTSTATVTVKDKQTAVNVHNSTIYVGDDWTAQDNFDSALDKDGNPVDFSQVTVDDSQADTSKAGTFDVTYTYDGVTSTATVTVKDKVSPKPTPDIPKDDGKNTDLPKASKSDPSSTSGKTVAHKNNDKMSEHKSRKVLPQTGASNGVYLTLFGLAVLVGIVLTFSLKNKPRRK</sequence>
<feature type="signal peptide" evidence="7">
    <location>
        <begin position="1"/>
        <end position="26"/>
    </location>
</feature>
<feature type="domain" description="Gram-positive cocci surface proteins LPxTG" evidence="8">
    <location>
        <begin position="744"/>
        <end position="779"/>
    </location>
</feature>
<proteinExistence type="predicted"/>
<accession>A0AA45QRE8</accession>
<reference evidence="9 10" key="1">
    <citation type="submission" date="2021-02" db="EMBL/GenBank/DDBJ databases">
        <title>Complete genome sequence of Lactococcus lactis strain K_LL004.</title>
        <authorList>
            <person name="Kim H.B."/>
        </authorList>
    </citation>
    <scope>NUCLEOTIDE SEQUENCE [LARGE SCALE GENOMIC DNA]</scope>
    <source>
        <strain evidence="9 10">K_LL004</strain>
    </source>
</reference>
<evidence type="ECO:0000256" key="3">
    <source>
        <dbReference type="ARBA" id="ARBA00022729"/>
    </source>
</evidence>
<feature type="compositionally biased region" description="Basic and acidic residues" evidence="5">
    <location>
        <begin position="701"/>
        <end position="716"/>
    </location>
</feature>
<dbReference type="Pfam" id="PF00746">
    <property type="entry name" value="Gram_pos_anchor"/>
    <property type="match status" value="1"/>
</dbReference>
<feature type="chain" id="PRO_5041255809" evidence="7">
    <location>
        <begin position="27"/>
        <end position="779"/>
    </location>
</feature>
<organism evidence="9 10">
    <name type="scientific">Lactococcus taiwanensis</name>
    <dbReference type="NCBI Taxonomy" id="1151742"/>
    <lineage>
        <taxon>Bacteria</taxon>
        <taxon>Bacillati</taxon>
        <taxon>Bacillota</taxon>
        <taxon>Bacilli</taxon>
        <taxon>Lactobacillales</taxon>
        <taxon>Streptococcaceae</taxon>
        <taxon>Lactococcus</taxon>
    </lineage>
</organism>
<dbReference type="KEGG" id="lti:JW886_09735"/>
<dbReference type="Gene3D" id="3.80.10.10">
    <property type="entry name" value="Ribonuclease Inhibitor"/>
    <property type="match status" value="1"/>
</dbReference>
<dbReference type="Pfam" id="PF07523">
    <property type="entry name" value="Big_3"/>
    <property type="match status" value="5"/>
</dbReference>
<feature type="transmembrane region" description="Helical" evidence="6">
    <location>
        <begin position="752"/>
        <end position="772"/>
    </location>
</feature>
<keyword evidence="10" id="KW-1185">Reference proteome</keyword>
<keyword evidence="1" id="KW-0134">Cell wall</keyword>
<evidence type="ECO:0000259" key="8">
    <source>
        <dbReference type="PROSITE" id="PS50847"/>
    </source>
</evidence>
<keyword evidence="6" id="KW-0812">Transmembrane</keyword>
<evidence type="ECO:0000313" key="10">
    <source>
        <dbReference type="Proteomes" id="UP000663608"/>
    </source>
</evidence>
<dbReference type="Gene3D" id="2.60.40.10">
    <property type="entry name" value="Immunoglobulins"/>
    <property type="match status" value="5"/>
</dbReference>
<protein>
    <submittedName>
        <fullName evidence="9">Bacterial Ig-like domain-containing protein</fullName>
    </submittedName>
</protein>
<keyword evidence="6" id="KW-0472">Membrane</keyword>
<dbReference type="Proteomes" id="UP000663608">
    <property type="component" value="Chromosome"/>
</dbReference>
<dbReference type="InterPro" id="IPR022038">
    <property type="entry name" value="Ig-like_bact"/>
</dbReference>
<keyword evidence="2" id="KW-0964">Secreted</keyword>